<sequence length="136" mass="14893">MHQLVLRNGETFWTAALLPVSPDGMIVTSMMIYAWVDDDGTKQYATTGRSRPARGGRRHPPQQRPAVNPHRLPVGTMPVVGSKPGLWNRVFADEPAGKSNTLITSGATASDSSFTVVRPDPASFREERVPRSKLLL</sequence>
<protein>
    <submittedName>
        <fullName evidence="2">Uncharacterized protein</fullName>
    </submittedName>
</protein>
<dbReference type="Proteomes" id="UP001501231">
    <property type="component" value="Unassembled WGS sequence"/>
</dbReference>
<evidence type="ECO:0000256" key="1">
    <source>
        <dbReference type="SAM" id="MobiDB-lite"/>
    </source>
</evidence>
<reference evidence="3" key="1">
    <citation type="journal article" date="2019" name="Int. J. Syst. Evol. Microbiol.">
        <title>The Global Catalogue of Microorganisms (GCM) 10K type strain sequencing project: providing services to taxonomists for standard genome sequencing and annotation.</title>
        <authorList>
            <consortium name="The Broad Institute Genomics Platform"/>
            <consortium name="The Broad Institute Genome Sequencing Center for Infectious Disease"/>
            <person name="Wu L."/>
            <person name="Ma J."/>
        </authorList>
    </citation>
    <scope>NUCLEOTIDE SEQUENCE [LARGE SCALE GENOMIC DNA]</scope>
    <source>
        <strain evidence="3">JCM 3325</strain>
    </source>
</reference>
<organism evidence="2 3">
    <name type="scientific">Actinomadura vinacea</name>
    <dbReference type="NCBI Taxonomy" id="115336"/>
    <lineage>
        <taxon>Bacteria</taxon>
        <taxon>Bacillati</taxon>
        <taxon>Actinomycetota</taxon>
        <taxon>Actinomycetes</taxon>
        <taxon>Streptosporangiales</taxon>
        <taxon>Thermomonosporaceae</taxon>
        <taxon>Actinomadura</taxon>
    </lineage>
</organism>
<feature type="region of interest" description="Disordered" evidence="1">
    <location>
        <begin position="44"/>
        <end position="80"/>
    </location>
</feature>
<dbReference type="RefSeq" id="WP_344597733.1">
    <property type="nucleotide sequence ID" value="NZ_BAAARW010000043.1"/>
</dbReference>
<evidence type="ECO:0000313" key="2">
    <source>
        <dbReference type="EMBL" id="GAA2455749.1"/>
    </source>
</evidence>
<dbReference type="EMBL" id="BAAARW010000043">
    <property type="protein sequence ID" value="GAA2455749.1"/>
    <property type="molecule type" value="Genomic_DNA"/>
</dbReference>
<gene>
    <name evidence="2" type="ORF">GCM10010191_88730</name>
</gene>
<feature type="compositionally biased region" description="Basic residues" evidence="1">
    <location>
        <begin position="51"/>
        <end position="61"/>
    </location>
</feature>
<comment type="caution">
    <text evidence="2">The sequence shown here is derived from an EMBL/GenBank/DDBJ whole genome shotgun (WGS) entry which is preliminary data.</text>
</comment>
<keyword evidence="3" id="KW-1185">Reference proteome</keyword>
<evidence type="ECO:0000313" key="3">
    <source>
        <dbReference type="Proteomes" id="UP001501231"/>
    </source>
</evidence>
<proteinExistence type="predicted"/>
<name>A0ABP5XH26_9ACTN</name>
<accession>A0ABP5XH26</accession>